<dbReference type="InterPro" id="IPR003140">
    <property type="entry name" value="PLipase/COase/thioEstase"/>
</dbReference>
<comment type="caution">
    <text evidence="11">The sequence shown here is derived from an EMBL/GenBank/DDBJ whole genome shotgun (WGS) entry which is preliminary data.</text>
</comment>
<protein>
    <recommendedName>
        <fullName evidence="3">Acyl-protein thioesterase 1</fullName>
        <ecNumber evidence="2">3.1.2.22</ecNumber>
    </recommendedName>
    <alternativeName>
        <fullName evidence="8">Palmitoyl-protein hydrolase</fullName>
    </alternativeName>
</protein>
<dbReference type="InterPro" id="IPR050565">
    <property type="entry name" value="LYPA1-2/EST-like"/>
</dbReference>
<dbReference type="GO" id="GO:0006631">
    <property type="term" value="P:fatty acid metabolic process"/>
    <property type="evidence" value="ECO:0007669"/>
    <property type="project" value="UniProtKB-KW"/>
</dbReference>
<evidence type="ECO:0000256" key="2">
    <source>
        <dbReference type="ARBA" id="ARBA00012423"/>
    </source>
</evidence>
<accession>A0A167N4W2</accession>
<organism evidence="11 12">
    <name type="scientific">Cordyceps fumosorosea (strain ARSEF 2679)</name>
    <name type="common">Isaria fumosorosea</name>
    <dbReference type="NCBI Taxonomy" id="1081104"/>
    <lineage>
        <taxon>Eukaryota</taxon>
        <taxon>Fungi</taxon>
        <taxon>Dikarya</taxon>
        <taxon>Ascomycota</taxon>
        <taxon>Pezizomycotina</taxon>
        <taxon>Sordariomycetes</taxon>
        <taxon>Hypocreomycetidae</taxon>
        <taxon>Hypocreales</taxon>
        <taxon>Cordycipitaceae</taxon>
        <taxon>Cordyceps</taxon>
    </lineage>
</organism>
<sequence length="254" mass="28018">MAEPRPDPIYIEPKVAPPSSEQASAVIFIHGLSDRGESFRGKPNPPLSPFTTKLLLVEHYQSADKLPHTLWVLPTADYFGDPPVRAWYRRPTLVPERALEPATDDDYEGIMASCAYILAIVRHLESARGIPASRVAVGGFSQGCALSLVLGLASSYAGRFAGIFGLMGYLPLRARLDAIRGEQGGRAVVDQPVMVARGRSDEFLAKWYHEACWKTLGGMGIRKMDVHEYDVGHTVLGMEVRRDLCSFLEERCGF</sequence>
<dbReference type="SUPFAM" id="SSF53474">
    <property type="entry name" value="alpha/beta-Hydrolases"/>
    <property type="match status" value="1"/>
</dbReference>
<dbReference type="GO" id="GO:0005737">
    <property type="term" value="C:cytoplasm"/>
    <property type="evidence" value="ECO:0007669"/>
    <property type="project" value="TreeGrafter"/>
</dbReference>
<name>A0A167N4W2_CORFA</name>
<dbReference type="EC" id="3.1.2.22" evidence="2"/>
<keyword evidence="4" id="KW-0719">Serine esterase</keyword>
<dbReference type="PANTHER" id="PTHR10655:SF17">
    <property type="entry name" value="LYSOPHOSPHOLIPASE-LIKE PROTEIN 1"/>
    <property type="match status" value="1"/>
</dbReference>
<evidence type="ECO:0000256" key="3">
    <source>
        <dbReference type="ARBA" id="ARBA00014923"/>
    </source>
</evidence>
<evidence type="ECO:0000256" key="6">
    <source>
        <dbReference type="ARBA" id="ARBA00022832"/>
    </source>
</evidence>
<dbReference type="STRING" id="1081104.A0A167N4W2"/>
<dbReference type="GO" id="GO:0008474">
    <property type="term" value="F:palmitoyl-(protein) hydrolase activity"/>
    <property type="evidence" value="ECO:0007669"/>
    <property type="project" value="UniProtKB-EC"/>
</dbReference>
<evidence type="ECO:0000256" key="5">
    <source>
        <dbReference type="ARBA" id="ARBA00022801"/>
    </source>
</evidence>
<comment type="similarity">
    <text evidence="1">Belongs to the AB hydrolase superfamily. AB hydrolase 2 family.</text>
</comment>
<dbReference type="AlphaFoldDB" id="A0A167N4W2"/>
<evidence type="ECO:0000259" key="10">
    <source>
        <dbReference type="Pfam" id="PF02230"/>
    </source>
</evidence>
<keyword evidence="5" id="KW-0378">Hydrolase</keyword>
<reference evidence="11 12" key="1">
    <citation type="journal article" date="2016" name="Genome Biol. Evol.">
        <title>Divergent and convergent evolution of fungal pathogenicity.</title>
        <authorList>
            <person name="Shang Y."/>
            <person name="Xiao G."/>
            <person name="Zheng P."/>
            <person name="Cen K."/>
            <person name="Zhan S."/>
            <person name="Wang C."/>
        </authorList>
    </citation>
    <scope>NUCLEOTIDE SEQUENCE [LARGE SCALE GENOMIC DNA]</scope>
    <source>
        <strain evidence="11 12">ARSEF 2679</strain>
    </source>
</reference>
<evidence type="ECO:0000256" key="1">
    <source>
        <dbReference type="ARBA" id="ARBA00006499"/>
    </source>
</evidence>
<dbReference type="GO" id="GO:0052689">
    <property type="term" value="F:carboxylic ester hydrolase activity"/>
    <property type="evidence" value="ECO:0007669"/>
    <property type="project" value="UniProtKB-KW"/>
</dbReference>
<dbReference type="Proteomes" id="UP000076744">
    <property type="component" value="Unassembled WGS sequence"/>
</dbReference>
<evidence type="ECO:0000256" key="7">
    <source>
        <dbReference type="ARBA" id="ARBA00029392"/>
    </source>
</evidence>
<comment type="catalytic activity">
    <reaction evidence="9">
        <text>S-hexadecanoyl-L-cysteinyl-[protein] + H2O = L-cysteinyl-[protein] + hexadecanoate + H(+)</text>
        <dbReference type="Rhea" id="RHEA:19233"/>
        <dbReference type="Rhea" id="RHEA-COMP:10131"/>
        <dbReference type="Rhea" id="RHEA-COMP:11032"/>
        <dbReference type="ChEBI" id="CHEBI:7896"/>
        <dbReference type="ChEBI" id="CHEBI:15377"/>
        <dbReference type="ChEBI" id="CHEBI:15378"/>
        <dbReference type="ChEBI" id="CHEBI:29950"/>
        <dbReference type="ChEBI" id="CHEBI:74151"/>
        <dbReference type="EC" id="3.1.2.22"/>
    </reaction>
</comment>
<feature type="domain" description="Phospholipase/carboxylesterase/thioesterase" evidence="10">
    <location>
        <begin position="13"/>
        <end position="240"/>
    </location>
</feature>
<dbReference type="PANTHER" id="PTHR10655">
    <property type="entry name" value="LYSOPHOSPHOLIPASE-RELATED"/>
    <property type="match status" value="1"/>
</dbReference>
<evidence type="ECO:0000313" key="12">
    <source>
        <dbReference type="Proteomes" id="UP000076744"/>
    </source>
</evidence>
<dbReference type="GeneID" id="30024342"/>
<evidence type="ECO:0000313" key="11">
    <source>
        <dbReference type="EMBL" id="OAA55129.1"/>
    </source>
</evidence>
<dbReference type="Pfam" id="PF02230">
    <property type="entry name" value="Abhydrolase_2"/>
    <property type="match status" value="1"/>
</dbReference>
<evidence type="ECO:0000256" key="4">
    <source>
        <dbReference type="ARBA" id="ARBA00022487"/>
    </source>
</evidence>
<gene>
    <name evidence="11" type="ORF">ISF_08050</name>
</gene>
<keyword evidence="6" id="KW-0443">Lipid metabolism</keyword>
<dbReference type="Gene3D" id="3.40.50.1820">
    <property type="entry name" value="alpha/beta hydrolase"/>
    <property type="match status" value="1"/>
</dbReference>
<keyword evidence="12" id="KW-1185">Reference proteome</keyword>
<evidence type="ECO:0000256" key="9">
    <source>
        <dbReference type="ARBA" id="ARBA00047337"/>
    </source>
</evidence>
<dbReference type="EMBL" id="AZHB01000026">
    <property type="protein sequence ID" value="OAA55129.1"/>
    <property type="molecule type" value="Genomic_DNA"/>
</dbReference>
<comment type="function">
    <text evidence="7">Hydrolyzes fatty acids from S-acylated cysteine residues in proteins with a strong preference for palmitoylated G-alpha proteins over other acyl substrates. Mediates the deacylation of G-alpha proteins such as GPA1 in vivo, but has weak or no activity toward palmitoylated Ras proteins. Has weak lysophospholipase activity in vitro; however such activity may not exist in vivo.</text>
</comment>
<keyword evidence="6" id="KW-0276">Fatty acid metabolism</keyword>
<evidence type="ECO:0000256" key="8">
    <source>
        <dbReference type="ARBA" id="ARBA00031195"/>
    </source>
</evidence>
<dbReference type="RefSeq" id="XP_018701139.1">
    <property type="nucleotide sequence ID" value="XM_018851653.1"/>
</dbReference>
<dbReference type="InterPro" id="IPR029058">
    <property type="entry name" value="AB_hydrolase_fold"/>
</dbReference>
<proteinExistence type="inferred from homology"/>
<dbReference type="OrthoDB" id="2418081at2759"/>